<dbReference type="Gene3D" id="2.60.120.380">
    <property type="match status" value="3"/>
</dbReference>
<dbReference type="Pfam" id="PF00395">
    <property type="entry name" value="SLH"/>
    <property type="match status" value="3"/>
</dbReference>
<dbReference type="EMBL" id="BTCL01000052">
    <property type="protein sequence ID" value="GMK49161.1"/>
    <property type="molecule type" value="Genomic_DNA"/>
</dbReference>
<protein>
    <recommendedName>
        <fullName evidence="8">SLH domain-containing protein</fullName>
    </recommendedName>
</protein>
<evidence type="ECO:0000256" key="3">
    <source>
        <dbReference type="ARBA" id="ARBA00022801"/>
    </source>
</evidence>
<keyword evidence="3 5" id="KW-0378">Hydrolase</keyword>
<dbReference type="SUPFAM" id="SSF89260">
    <property type="entry name" value="Collagen-binding domain"/>
    <property type="match status" value="2"/>
</dbReference>
<organism evidence="9 10">
    <name type="scientific">Paenibacillus glycanilyticus</name>
    <dbReference type="NCBI Taxonomy" id="126569"/>
    <lineage>
        <taxon>Bacteria</taxon>
        <taxon>Bacillati</taxon>
        <taxon>Bacillota</taxon>
        <taxon>Bacilli</taxon>
        <taxon>Bacillales</taxon>
        <taxon>Paenibacillaceae</taxon>
        <taxon>Paenibacillus</taxon>
    </lineage>
</organism>
<evidence type="ECO:0000256" key="1">
    <source>
        <dbReference type="ARBA" id="ARBA00011073"/>
    </source>
</evidence>
<dbReference type="Gene3D" id="3.40.50.200">
    <property type="entry name" value="Peptidase S8/S53 domain"/>
    <property type="match status" value="1"/>
</dbReference>
<dbReference type="PANTHER" id="PTHR43399:SF4">
    <property type="entry name" value="CELL WALL-ASSOCIATED PROTEASE"/>
    <property type="match status" value="1"/>
</dbReference>
<feature type="active site" description="Charge relay system" evidence="5">
    <location>
        <position position="361"/>
    </location>
</feature>
<sequence>MRRDALGSVLKRSLPALLLAGILACGAAMPAAPAGLAPAGAAAAGKAAAGAPAGAKEEPQGWLLKWREPAQAHELRGTRVLRRQSSEAAEVWLVQPADGGADASAWAARLQREPGVEYVHPNERVHILAAEQTAADDPEIGKQTYLKQIGAPEAWKTVRTQTDLTIAIVDTGIDLDHPDLKRNLVPGTNFVQPNKPPDDDNGHGTAVAGVIAAEGDNGLGVSGILWEAKLMPIKALDSQGDGTERDLGEAILYAVRNGARIVVMSVGLNRYSPYMLDIVNYAESKGVLLVAAAGNDGLTHGDKAEVKYPAAYPTVLGVSGVKPDNTPDPRSNPGPEIDLAASWNVYTTAIGGRYKKEEGTSMAAPQVAAAAALVWARYPSLKPYQVRELLRQSAKDIGAPGLDNKSGYGLLQVDKAVTMTAKSDRFEPNGTRASAKPLPAGKQVTALLSAGSDLDWYTLDAPYDGIVTLNFEELTPEGSATPAVRLSHYTGDTLKASAETKLGSRVVDFAVKKGKQAFLIQYMNKDMDLKLPYLMTATFSMAPDSYEPNDKPYEAFTLQPRSQSITGSFHQLADRDWYAVTFTQGGTLSLRVTTNTVRIDPELAVQQAGQALMAYDEEREGEAEQSPVLTVSPGKYYIRVHNAISSEASPTVGTYTLKMDYVPKYADPNEPNDKYYEALMTTSSTEYVGVIGSASDVDWFQIRLASTSVVDLNLFNVPAGKMMKLEAYDKKQKLVFTQMTGRSGSLQAANKVLQPGVYYIKLTANGAFDKQYYRFKVKFDPLVAGFRDIASHWSRDAVVEMSRLGIVSGTGPYTFEPNRPITRAEAVAMAIKAYKPVVYGMPADVRFKDLDYDHWAYAAIAKAVQKGWIKGFPDGTFHPDQPVTRAEMAMIIGYADQVRPVAPLGNPFKDVGRNHWAAPMLNALKLKGVISGTEDNAYEPGKKASRAEFTTILYRVYRQ</sequence>
<feature type="domain" description="SLH" evidence="8">
    <location>
        <begin position="843"/>
        <end position="906"/>
    </location>
</feature>
<evidence type="ECO:0000256" key="2">
    <source>
        <dbReference type="ARBA" id="ARBA00022670"/>
    </source>
</evidence>
<dbReference type="Pfam" id="PF00082">
    <property type="entry name" value="Peptidase_S8"/>
    <property type="match status" value="1"/>
</dbReference>
<evidence type="ECO:0000256" key="4">
    <source>
        <dbReference type="ARBA" id="ARBA00022825"/>
    </source>
</evidence>
<dbReference type="PROSITE" id="PS00138">
    <property type="entry name" value="SUBTILASE_SER"/>
    <property type="match status" value="1"/>
</dbReference>
<dbReference type="PRINTS" id="PR00723">
    <property type="entry name" value="SUBTILISIN"/>
</dbReference>
<keyword evidence="4 5" id="KW-0720">Serine protease</keyword>
<accession>A0ABQ6NVP8</accession>
<dbReference type="InterPro" id="IPR051048">
    <property type="entry name" value="Peptidase_S8/S53_subtilisin"/>
</dbReference>
<dbReference type="InterPro" id="IPR036852">
    <property type="entry name" value="Peptidase_S8/S53_dom_sf"/>
</dbReference>
<evidence type="ECO:0000256" key="6">
    <source>
        <dbReference type="RuleBase" id="RU003355"/>
    </source>
</evidence>
<dbReference type="PROSITE" id="PS51257">
    <property type="entry name" value="PROKAR_LIPOPROTEIN"/>
    <property type="match status" value="1"/>
</dbReference>
<evidence type="ECO:0000256" key="5">
    <source>
        <dbReference type="PROSITE-ProRule" id="PRU01240"/>
    </source>
</evidence>
<name>A0ABQ6NVP8_9BACL</name>
<dbReference type="InterPro" id="IPR000209">
    <property type="entry name" value="Peptidase_S8/S53_dom"/>
</dbReference>
<feature type="active site" description="Charge relay system" evidence="5">
    <location>
        <position position="203"/>
    </location>
</feature>
<dbReference type="SUPFAM" id="SSF52743">
    <property type="entry name" value="Subtilisin-like"/>
    <property type="match status" value="1"/>
</dbReference>
<comment type="caution">
    <text evidence="9">The sequence shown here is derived from an EMBL/GenBank/DDBJ whole genome shotgun (WGS) entry which is preliminary data.</text>
</comment>
<evidence type="ECO:0000313" key="9">
    <source>
        <dbReference type="EMBL" id="GMK49161.1"/>
    </source>
</evidence>
<keyword evidence="7" id="KW-0732">Signal</keyword>
<dbReference type="PANTHER" id="PTHR43399">
    <property type="entry name" value="SUBTILISIN-RELATED"/>
    <property type="match status" value="1"/>
</dbReference>
<comment type="similarity">
    <text evidence="1 5 6">Belongs to the peptidase S8 family.</text>
</comment>
<dbReference type="InterPro" id="IPR015500">
    <property type="entry name" value="Peptidase_S8_subtilisin-rel"/>
</dbReference>
<dbReference type="PROSITE" id="PS51892">
    <property type="entry name" value="SUBTILASE"/>
    <property type="match status" value="1"/>
</dbReference>
<dbReference type="PROSITE" id="PS00137">
    <property type="entry name" value="SUBTILASE_HIS"/>
    <property type="match status" value="1"/>
</dbReference>
<dbReference type="RefSeq" id="WP_317982502.1">
    <property type="nucleotide sequence ID" value="NZ_BTCL01000052.1"/>
</dbReference>
<dbReference type="Proteomes" id="UP001285921">
    <property type="component" value="Unassembled WGS sequence"/>
</dbReference>
<feature type="domain" description="SLH" evidence="8">
    <location>
        <begin position="781"/>
        <end position="842"/>
    </location>
</feature>
<dbReference type="InterPro" id="IPR022398">
    <property type="entry name" value="Peptidase_S8_His-AS"/>
</dbReference>
<reference evidence="9 10" key="1">
    <citation type="submission" date="2023-05" db="EMBL/GenBank/DDBJ databases">
        <title>Draft genome of Paenibacillus sp. CCS26.</title>
        <authorList>
            <person name="Akita H."/>
            <person name="Shinto Y."/>
            <person name="Kimura Z."/>
        </authorList>
    </citation>
    <scope>NUCLEOTIDE SEQUENCE [LARGE SCALE GENOMIC DNA]</scope>
    <source>
        <strain evidence="9 10">CCS26</strain>
    </source>
</reference>
<evidence type="ECO:0000259" key="8">
    <source>
        <dbReference type="PROSITE" id="PS51272"/>
    </source>
</evidence>
<dbReference type="PROSITE" id="PS51272">
    <property type="entry name" value="SLH"/>
    <property type="match status" value="3"/>
</dbReference>
<keyword evidence="2 5" id="KW-0645">Protease</keyword>
<feature type="domain" description="SLH" evidence="8">
    <location>
        <begin position="907"/>
        <end position="959"/>
    </location>
</feature>
<dbReference type="InterPro" id="IPR023828">
    <property type="entry name" value="Peptidase_S8_Ser-AS"/>
</dbReference>
<dbReference type="InterPro" id="IPR001119">
    <property type="entry name" value="SLH_dom"/>
</dbReference>
<proteinExistence type="inferred from homology"/>
<evidence type="ECO:0000313" key="10">
    <source>
        <dbReference type="Proteomes" id="UP001285921"/>
    </source>
</evidence>
<feature type="signal peptide" evidence="7">
    <location>
        <begin position="1"/>
        <end position="27"/>
    </location>
</feature>
<keyword evidence="10" id="KW-1185">Reference proteome</keyword>
<evidence type="ECO:0000256" key="7">
    <source>
        <dbReference type="SAM" id="SignalP"/>
    </source>
</evidence>
<dbReference type="InterPro" id="IPR023827">
    <property type="entry name" value="Peptidase_S8_Asp-AS"/>
</dbReference>
<gene>
    <name evidence="9" type="ORF">PghCCS26_62910</name>
</gene>
<dbReference type="PROSITE" id="PS00136">
    <property type="entry name" value="SUBTILASE_ASP"/>
    <property type="match status" value="1"/>
</dbReference>
<feature type="active site" description="Charge relay system" evidence="5">
    <location>
        <position position="170"/>
    </location>
</feature>
<feature type="chain" id="PRO_5045161019" description="SLH domain-containing protein" evidence="7">
    <location>
        <begin position="28"/>
        <end position="959"/>
    </location>
</feature>